<dbReference type="Proteomes" id="UP001479436">
    <property type="component" value="Unassembled WGS sequence"/>
</dbReference>
<evidence type="ECO:0000256" key="3">
    <source>
        <dbReference type="ARBA" id="ARBA00022989"/>
    </source>
</evidence>
<gene>
    <name evidence="7" type="primary">ERD1_1</name>
    <name evidence="7" type="ORF">K7432_004772</name>
</gene>
<comment type="subcellular location">
    <subcellularLocation>
        <location evidence="1">Membrane</location>
        <topology evidence="1">Multi-pass membrane protein</topology>
    </subcellularLocation>
</comment>
<dbReference type="PANTHER" id="PTHR10783">
    <property type="entry name" value="XENOTROPIC AND POLYTROPIC RETROVIRUS RECEPTOR 1-RELATED"/>
    <property type="match status" value="1"/>
</dbReference>
<dbReference type="InterPro" id="IPR004342">
    <property type="entry name" value="EXS_C"/>
</dbReference>
<feature type="transmembrane region" description="Helical" evidence="5">
    <location>
        <begin position="170"/>
        <end position="190"/>
    </location>
</feature>
<accession>A0ABR2W437</accession>
<keyword evidence="4 5" id="KW-0472">Membrane</keyword>
<evidence type="ECO:0000256" key="1">
    <source>
        <dbReference type="ARBA" id="ARBA00004141"/>
    </source>
</evidence>
<evidence type="ECO:0000313" key="8">
    <source>
        <dbReference type="Proteomes" id="UP001479436"/>
    </source>
</evidence>
<feature type="transmembrane region" description="Helical" evidence="5">
    <location>
        <begin position="239"/>
        <end position="257"/>
    </location>
</feature>
<name>A0ABR2W437_9FUNG</name>
<proteinExistence type="predicted"/>
<feature type="transmembrane region" description="Helical" evidence="5">
    <location>
        <begin position="82"/>
        <end position="105"/>
    </location>
</feature>
<feature type="transmembrane region" description="Helical" evidence="5">
    <location>
        <begin position="134"/>
        <end position="158"/>
    </location>
</feature>
<comment type="caution">
    <text evidence="7">The sequence shown here is derived from an EMBL/GenBank/DDBJ whole genome shotgun (WGS) entry which is preliminary data.</text>
</comment>
<keyword evidence="2 5" id="KW-0812">Transmembrane</keyword>
<evidence type="ECO:0000256" key="4">
    <source>
        <dbReference type="ARBA" id="ARBA00023136"/>
    </source>
</evidence>
<evidence type="ECO:0000256" key="5">
    <source>
        <dbReference type="SAM" id="Phobius"/>
    </source>
</evidence>
<protein>
    <submittedName>
        <fullName evidence="7">Protein-ER retention protein</fullName>
    </submittedName>
</protein>
<feature type="domain" description="EXS" evidence="6">
    <location>
        <begin position="171"/>
        <end position="372"/>
    </location>
</feature>
<evidence type="ECO:0000256" key="2">
    <source>
        <dbReference type="ARBA" id="ARBA00022692"/>
    </source>
</evidence>
<sequence length="381" mass="44219">MADSFIPFEYRTLFLIDLGIWCWGLNVQLLNKAGIDVQVLFGFKKTDEQAHRVFYKIALVFTSITLVFLNLFWYAAKFNYKGLVVTGVCYSVLIFLTICPFNILYKKKRYSFLSSLIRVVYSPIRSEPSFGDIILADILTSFAKVIVGVFFAFCAFFASSNSNTLVSDYIHHSFELLVMGPLITSLPFIFRFRQCISEYLTSKGTGYKSLANAGKYASAFPVIFLSASMHNPSQEDSHLFSIWLLAVIFNSLYSFYWDVVMDWDLCVTFSTSKKSRMIELRDVLMYREPVYYISIFIDFFLRTTWSLKLSENMKSEDLIAGGFILEAAEILRRWLWVYFRVEKEWISAEFNKLNDNYSLQPFSSLQPDEELNSNPMMHELL</sequence>
<dbReference type="PROSITE" id="PS51380">
    <property type="entry name" value="EXS"/>
    <property type="match status" value="1"/>
</dbReference>
<evidence type="ECO:0000313" key="7">
    <source>
        <dbReference type="EMBL" id="KAK9719436.1"/>
    </source>
</evidence>
<feature type="transmembrane region" description="Helical" evidence="5">
    <location>
        <begin position="53"/>
        <end position="76"/>
    </location>
</feature>
<dbReference type="EMBL" id="JASJQH010007047">
    <property type="protein sequence ID" value="KAK9719436.1"/>
    <property type="molecule type" value="Genomic_DNA"/>
</dbReference>
<dbReference type="Pfam" id="PF03124">
    <property type="entry name" value="EXS"/>
    <property type="match status" value="1"/>
</dbReference>
<keyword evidence="3 5" id="KW-1133">Transmembrane helix</keyword>
<keyword evidence="8" id="KW-1185">Reference proteome</keyword>
<organism evidence="7 8">
    <name type="scientific">Basidiobolus ranarum</name>
    <dbReference type="NCBI Taxonomy" id="34480"/>
    <lineage>
        <taxon>Eukaryota</taxon>
        <taxon>Fungi</taxon>
        <taxon>Fungi incertae sedis</taxon>
        <taxon>Zoopagomycota</taxon>
        <taxon>Entomophthoromycotina</taxon>
        <taxon>Basidiobolomycetes</taxon>
        <taxon>Basidiobolales</taxon>
        <taxon>Basidiobolaceae</taxon>
        <taxon>Basidiobolus</taxon>
    </lineage>
</organism>
<dbReference type="PANTHER" id="PTHR10783:SF46">
    <property type="entry name" value="PROTEIN ERD1 HOMOLOG 2"/>
    <property type="match status" value="1"/>
</dbReference>
<reference evidence="7 8" key="1">
    <citation type="submission" date="2023-04" db="EMBL/GenBank/DDBJ databases">
        <title>Genome of Basidiobolus ranarum AG-B5.</title>
        <authorList>
            <person name="Stajich J.E."/>
            <person name="Carter-House D."/>
            <person name="Gryganskyi A."/>
        </authorList>
    </citation>
    <scope>NUCLEOTIDE SEQUENCE [LARGE SCALE GENOMIC DNA]</scope>
    <source>
        <strain evidence="7 8">AG-B5</strain>
    </source>
</reference>
<evidence type="ECO:0000259" key="6">
    <source>
        <dbReference type="PROSITE" id="PS51380"/>
    </source>
</evidence>